<organism evidence="1 2">
    <name type="scientific">Bathymodiolus azoricus thioautotrophic gill symbiont</name>
    <dbReference type="NCBI Taxonomy" id="235205"/>
    <lineage>
        <taxon>Bacteria</taxon>
        <taxon>Pseudomonadati</taxon>
        <taxon>Pseudomonadota</taxon>
        <taxon>Gammaproteobacteria</taxon>
        <taxon>sulfur-oxidizing symbionts</taxon>
    </lineage>
</organism>
<gene>
    <name evidence="1" type="ORF">BAZSYMA_ACONTIG00026_13</name>
</gene>
<dbReference type="Proteomes" id="UP000198988">
    <property type="component" value="Unassembled WGS sequence"/>
</dbReference>
<name>A0A1H6K2C2_9GAMM</name>
<evidence type="ECO:0000313" key="1">
    <source>
        <dbReference type="EMBL" id="SEH69180.1"/>
    </source>
</evidence>
<evidence type="ECO:0000313" key="2">
    <source>
        <dbReference type="Proteomes" id="UP000198988"/>
    </source>
</evidence>
<reference evidence="2" key="1">
    <citation type="submission" date="2016-06" db="EMBL/GenBank/DDBJ databases">
        <authorList>
            <person name="Petersen J."/>
            <person name="Sayavedra L."/>
        </authorList>
    </citation>
    <scope>NUCLEOTIDE SEQUENCE [LARGE SCALE GENOMIC DNA]</scope>
    <source>
        <strain evidence="2">BazSymA</strain>
    </source>
</reference>
<proteinExistence type="predicted"/>
<dbReference type="AlphaFoldDB" id="A0A1H6K2C2"/>
<accession>A0A1H6K2C2</accession>
<sequence length="41" mass="4675">MIQAAKRKARGYGKKHFKTMAYLLSGKLDLNRVNGFLPTCF</sequence>
<dbReference type="EMBL" id="CDSC02000105">
    <property type="protein sequence ID" value="SEH69180.1"/>
    <property type="molecule type" value="Genomic_DNA"/>
</dbReference>
<protein>
    <submittedName>
        <fullName evidence="1">Uncharacterized protein</fullName>
    </submittedName>
</protein>